<gene>
    <name evidence="9" type="ORF">JW613_13695</name>
</gene>
<keyword evidence="2" id="KW-1003">Cell membrane</keyword>
<evidence type="ECO:0000313" key="10">
    <source>
        <dbReference type="Proteomes" id="UP000721954"/>
    </source>
</evidence>
<accession>A0ABS3XVK5</accession>
<dbReference type="InterPro" id="IPR011701">
    <property type="entry name" value="MFS"/>
</dbReference>
<feature type="transmembrane region" description="Helical" evidence="7">
    <location>
        <begin position="95"/>
        <end position="117"/>
    </location>
</feature>
<feature type="transmembrane region" description="Helical" evidence="7">
    <location>
        <begin position="156"/>
        <end position="178"/>
    </location>
</feature>
<dbReference type="PANTHER" id="PTHR43124">
    <property type="entry name" value="PURINE EFFLUX PUMP PBUE"/>
    <property type="match status" value="1"/>
</dbReference>
<dbReference type="Proteomes" id="UP000721954">
    <property type="component" value="Unassembled WGS sequence"/>
</dbReference>
<name>A0ABS3XVK5_9ACTN</name>
<feature type="transmembrane region" description="Helical" evidence="7">
    <location>
        <begin position="234"/>
        <end position="254"/>
    </location>
</feature>
<dbReference type="InterPro" id="IPR036259">
    <property type="entry name" value="MFS_trans_sf"/>
</dbReference>
<feature type="transmembrane region" description="Helical" evidence="7">
    <location>
        <begin position="326"/>
        <end position="350"/>
    </location>
</feature>
<feature type="compositionally biased region" description="Basic and acidic residues" evidence="6">
    <location>
        <begin position="420"/>
        <end position="436"/>
    </location>
</feature>
<feature type="transmembrane region" description="Helical" evidence="7">
    <location>
        <begin position="39"/>
        <end position="63"/>
    </location>
</feature>
<dbReference type="InterPro" id="IPR050189">
    <property type="entry name" value="MFS_Efflux_Transporters"/>
</dbReference>
<dbReference type="EMBL" id="JAFFZM010000007">
    <property type="protein sequence ID" value="MBO8199345.1"/>
    <property type="molecule type" value="Genomic_DNA"/>
</dbReference>
<evidence type="ECO:0000256" key="7">
    <source>
        <dbReference type="SAM" id="Phobius"/>
    </source>
</evidence>
<feature type="transmembrane region" description="Helical" evidence="7">
    <location>
        <begin position="266"/>
        <end position="286"/>
    </location>
</feature>
<evidence type="ECO:0000256" key="2">
    <source>
        <dbReference type="ARBA" id="ARBA00022475"/>
    </source>
</evidence>
<dbReference type="InterPro" id="IPR020846">
    <property type="entry name" value="MFS_dom"/>
</dbReference>
<keyword evidence="5 7" id="KW-0472">Membrane</keyword>
<dbReference type="GeneID" id="96259663"/>
<dbReference type="CDD" id="cd17324">
    <property type="entry name" value="MFS_NepI_like"/>
    <property type="match status" value="1"/>
</dbReference>
<keyword evidence="10" id="KW-1185">Reference proteome</keyword>
<dbReference type="Pfam" id="PF07690">
    <property type="entry name" value="MFS_1"/>
    <property type="match status" value="1"/>
</dbReference>
<feature type="transmembrane region" description="Helical" evidence="7">
    <location>
        <begin position="129"/>
        <end position="150"/>
    </location>
</feature>
<evidence type="ECO:0000313" key="9">
    <source>
        <dbReference type="EMBL" id="MBO8199345.1"/>
    </source>
</evidence>
<feature type="transmembrane region" description="Helical" evidence="7">
    <location>
        <begin position="356"/>
        <end position="377"/>
    </location>
</feature>
<feature type="domain" description="Major facilitator superfamily (MFS) profile" evidence="8">
    <location>
        <begin position="4"/>
        <end position="378"/>
    </location>
</feature>
<sequence length="436" mass="45002">MPYAIVVLGIGVFCLNTTEIMVAGLLPSLSSEFDVSVSTVGYLISVYAMGMVVGGPVLTVALLRVPRKKALLWLLATFVAGQLLGAAAQEFWVLVAARVITALAASAFFGIAVAVCAQLVDKDQRGRALSVLFGGLMVAQVVGLPAATLIDQHFGWRASFWAVGALAALNALAVWRRVPTTPMPERMRLRGEISAFRNAKLWGVYGTNALVIGAIMAANSYFSPIFTEISGFGSGAVPWLFAVFGAGTIVGNVVTGRLADRYMLPLLVYGFAVVTLVLVVFALVAHHRVLTVAAVAVLGLTGLPLSPVMGARVLRVSNDGPLVNTVNASAINVGVVVGPWAGGVAISLGLGLLSPLWIGAAMAATGLLAMVPAALAARRARRDRRARRGGPVSPTGPERAGAEDAGAAAARTEGTGGAAAEDHRAPSHGDGARTRP</sequence>
<evidence type="ECO:0000256" key="5">
    <source>
        <dbReference type="ARBA" id="ARBA00023136"/>
    </source>
</evidence>
<dbReference type="PROSITE" id="PS50850">
    <property type="entry name" value="MFS"/>
    <property type="match status" value="1"/>
</dbReference>
<organism evidence="9 10">
    <name type="scientific">Streptomyces smyrnaeus</name>
    <dbReference type="NCBI Taxonomy" id="1387713"/>
    <lineage>
        <taxon>Bacteria</taxon>
        <taxon>Bacillati</taxon>
        <taxon>Actinomycetota</taxon>
        <taxon>Actinomycetes</taxon>
        <taxon>Kitasatosporales</taxon>
        <taxon>Streptomycetaceae</taxon>
        <taxon>Streptomyces</taxon>
    </lineage>
</organism>
<evidence type="ECO:0000259" key="8">
    <source>
        <dbReference type="PROSITE" id="PS50850"/>
    </source>
</evidence>
<dbReference type="Gene3D" id="1.20.1250.20">
    <property type="entry name" value="MFS general substrate transporter like domains"/>
    <property type="match status" value="2"/>
</dbReference>
<evidence type="ECO:0000256" key="3">
    <source>
        <dbReference type="ARBA" id="ARBA00022692"/>
    </source>
</evidence>
<reference evidence="9 10" key="1">
    <citation type="submission" date="2021-02" db="EMBL/GenBank/DDBJ databases">
        <title>Streptomyces spirodelae sp. nov., isolated from duckweed.</title>
        <authorList>
            <person name="Saimee Y."/>
            <person name="Duangmal K."/>
        </authorList>
    </citation>
    <scope>NUCLEOTIDE SEQUENCE [LARGE SCALE GENOMIC DNA]</scope>
    <source>
        <strain evidence="9 10">DSM 42105</strain>
    </source>
</reference>
<evidence type="ECO:0000256" key="4">
    <source>
        <dbReference type="ARBA" id="ARBA00022989"/>
    </source>
</evidence>
<proteinExistence type="predicted"/>
<evidence type="ECO:0000256" key="6">
    <source>
        <dbReference type="SAM" id="MobiDB-lite"/>
    </source>
</evidence>
<feature type="transmembrane region" description="Helical" evidence="7">
    <location>
        <begin position="199"/>
        <end position="222"/>
    </location>
</feature>
<dbReference type="RefSeq" id="WP_209211077.1">
    <property type="nucleotide sequence ID" value="NZ_JAFFZM010000007.1"/>
</dbReference>
<keyword evidence="3 7" id="KW-0812">Transmembrane</keyword>
<dbReference type="PANTHER" id="PTHR43124:SF8">
    <property type="entry name" value="INNER MEMBRANE TRANSPORT PROTEIN YDHP"/>
    <property type="match status" value="1"/>
</dbReference>
<comment type="subcellular location">
    <subcellularLocation>
        <location evidence="1">Cell membrane</location>
        <topology evidence="1">Multi-pass membrane protein</topology>
    </subcellularLocation>
</comment>
<protein>
    <submittedName>
        <fullName evidence="9">MFS transporter</fullName>
    </submittedName>
</protein>
<feature type="compositionally biased region" description="Low complexity" evidence="6">
    <location>
        <begin position="403"/>
        <end position="413"/>
    </location>
</feature>
<evidence type="ECO:0000256" key="1">
    <source>
        <dbReference type="ARBA" id="ARBA00004651"/>
    </source>
</evidence>
<dbReference type="SUPFAM" id="SSF103473">
    <property type="entry name" value="MFS general substrate transporter"/>
    <property type="match status" value="1"/>
</dbReference>
<feature type="transmembrane region" description="Helical" evidence="7">
    <location>
        <begin position="70"/>
        <end position="89"/>
    </location>
</feature>
<comment type="caution">
    <text evidence="9">The sequence shown here is derived from an EMBL/GenBank/DDBJ whole genome shotgun (WGS) entry which is preliminary data.</text>
</comment>
<feature type="region of interest" description="Disordered" evidence="6">
    <location>
        <begin position="380"/>
        <end position="436"/>
    </location>
</feature>
<keyword evidence="4 7" id="KW-1133">Transmembrane helix</keyword>
<feature type="transmembrane region" description="Helical" evidence="7">
    <location>
        <begin position="292"/>
        <end position="314"/>
    </location>
</feature>